<dbReference type="EMBL" id="VSRR010002019">
    <property type="protein sequence ID" value="MPC29123.1"/>
    <property type="molecule type" value="Genomic_DNA"/>
</dbReference>
<dbReference type="AlphaFoldDB" id="A0A5B7E7F4"/>
<gene>
    <name evidence="1" type="ORF">E2C01_022343</name>
</gene>
<accession>A0A5B7E7F4</accession>
<evidence type="ECO:0000313" key="1">
    <source>
        <dbReference type="EMBL" id="MPC29123.1"/>
    </source>
</evidence>
<dbReference type="Proteomes" id="UP000324222">
    <property type="component" value="Unassembled WGS sequence"/>
</dbReference>
<protein>
    <submittedName>
        <fullName evidence="1">Uncharacterized protein</fullName>
    </submittedName>
</protein>
<organism evidence="1 2">
    <name type="scientific">Portunus trituberculatus</name>
    <name type="common">Swimming crab</name>
    <name type="synonym">Neptunus trituberculatus</name>
    <dbReference type="NCBI Taxonomy" id="210409"/>
    <lineage>
        <taxon>Eukaryota</taxon>
        <taxon>Metazoa</taxon>
        <taxon>Ecdysozoa</taxon>
        <taxon>Arthropoda</taxon>
        <taxon>Crustacea</taxon>
        <taxon>Multicrustacea</taxon>
        <taxon>Malacostraca</taxon>
        <taxon>Eumalacostraca</taxon>
        <taxon>Eucarida</taxon>
        <taxon>Decapoda</taxon>
        <taxon>Pleocyemata</taxon>
        <taxon>Brachyura</taxon>
        <taxon>Eubrachyura</taxon>
        <taxon>Portunoidea</taxon>
        <taxon>Portunidae</taxon>
        <taxon>Portuninae</taxon>
        <taxon>Portunus</taxon>
    </lineage>
</organism>
<proteinExistence type="predicted"/>
<name>A0A5B7E7F4_PORTR</name>
<keyword evidence="2" id="KW-1185">Reference proteome</keyword>
<evidence type="ECO:0000313" key="2">
    <source>
        <dbReference type="Proteomes" id="UP000324222"/>
    </source>
</evidence>
<sequence length="77" mass="9108">MVKDVGPGADRITRQPLQGVLPGVTRRLRQCLPQHVLRVLIFMGEVYRMFVPDIRLTRRRWVVHASRNTDADYFRLY</sequence>
<comment type="caution">
    <text evidence="1">The sequence shown here is derived from an EMBL/GenBank/DDBJ whole genome shotgun (WGS) entry which is preliminary data.</text>
</comment>
<reference evidence="1 2" key="1">
    <citation type="submission" date="2019-05" db="EMBL/GenBank/DDBJ databases">
        <title>Another draft genome of Portunus trituberculatus and its Hox gene families provides insights of decapod evolution.</title>
        <authorList>
            <person name="Jeong J.-H."/>
            <person name="Song I."/>
            <person name="Kim S."/>
            <person name="Choi T."/>
            <person name="Kim D."/>
            <person name="Ryu S."/>
            <person name="Kim W."/>
        </authorList>
    </citation>
    <scope>NUCLEOTIDE SEQUENCE [LARGE SCALE GENOMIC DNA]</scope>
    <source>
        <tissue evidence="1">Muscle</tissue>
    </source>
</reference>